<evidence type="ECO:0000256" key="2">
    <source>
        <dbReference type="ARBA" id="ARBA00023125"/>
    </source>
</evidence>
<dbReference type="PRINTS" id="PR00035">
    <property type="entry name" value="HTHGNTR"/>
</dbReference>
<name>A0A6N3HB96_9ENTR</name>
<dbReference type="InterPro" id="IPR036390">
    <property type="entry name" value="WH_DNA-bd_sf"/>
</dbReference>
<keyword evidence="2" id="KW-0238">DNA-binding</keyword>
<evidence type="ECO:0000256" key="1">
    <source>
        <dbReference type="ARBA" id="ARBA00023015"/>
    </source>
</evidence>
<evidence type="ECO:0000313" key="5">
    <source>
        <dbReference type="EMBL" id="VYU74194.1"/>
    </source>
</evidence>
<protein>
    <submittedName>
        <fullName evidence="5">Pyruvate dehydrogenase complex repressor</fullName>
    </submittedName>
</protein>
<dbReference type="PANTHER" id="PTHR43537:SF44">
    <property type="entry name" value="GNTR FAMILY REGULATORY PROTEIN"/>
    <property type="match status" value="1"/>
</dbReference>
<feature type="domain" description="HTH gntR-type" evidence="4">
    <location>
        <begin position="4"/>
        <end position="72"/>
    </location>
</feature>
<evidence type="ECO:0000259" key="4">
    <source>
        <dbReference type="PROSITE" id="PS50949"/>
    </source>
</evidence>
<proteinExistence type="predicted"/>
<keyword evidence="5" id="KW-0670">Pyruvate</keyword>
<dbReference type="RefSeq" id="WP_044173086.1">
    <property type="nucleotide sequence ID" value="NZ_CABKSF010000001.1"/>
</dbReference>
<dbReference type="Pfam" id="PF00392">
    <property type="entry name" value="GntR"/>
    <property type="match status" value="1"/>
</dbReference>
<dbReference type="PANTHER" id="PTHR43537">
    <property type="entry name" value="TRANSCRIPTIONAL REGULATOR, GNTR FAMILY"/>
    <property type="match status" value="1"/>
</dbReference>
<dbReference type="InterPro" id="IPR000524">
    <property type="entry name" value="Tscrpt_reg_HTH_GntR"/>
</dbReference>
<dbReference type="InterPro" id="IPR011711">
    <property type="entry name" value="GntR_C"/>
</dbReference>
<dbReference type="SUPFAM" id="SSF46785">
    <property type="entry name" value="Winged helix' DNA-binding domain"/>
    <property type="match status" value="1"/>
</dbReference>
<dbReference type="Gene3D" id="1.20.120.530">
    <property type="entry name" value="GntR ligand-binding domain-like"/>
    <property type="match status" value="1"/>
</dbReference>
<dbReference type="CDD" id="cd07377">
    <property type="entry name" value="WHTH_GntR"/>
    <property type="match status" value="1"/>
</dbReference>
<dbReference type="InterPro" id="IPR008920">
    <property type="entry name" value="TF_FadR/GntR_C"/>
</dbReference>
<dbReference type="PROSITE" id="PS50949">
    <property type="entry name" value="HTH_GNTR"/>
    <property type="match status" value="1"/>
</dbReference>
<evidence type="ECO:0000256" key="3">
    <source>
        <dbReference type="ARBA" id="ARBA00023163"/>
    </source>
</evidence>
<gene>
    <name evidence="5" type="primary">pdhR_5</name>
    <name evidence="5" type="ORF">EMLFYP7_03806</name>
</gene>
<dbReference type="Gene3D" id="1.10.10.10">
    <property type="entry name" value="Winged helix-like DNA-binding domain superfamily/Winged helix DNA-binding domain"/>
    <property type="match status" value="1"/>
</dbReference>
<sequence length="242" mass="27380">MKKHYLHDELLQTLGIKILRGEYPVGSQMPKEQELCEQYAISRTSVRDALLSLRNMGLIVTRTKTGTFVADKTQWKVLDARLLELAGLAEVSLFTLGELEKFRRMIEPNVTALATQAADQNDIQAMQAAVTKMVNNTQDDAIALYNEADLAFHMALILATHNVIFIQLAPMLNMAIKESIQITCPLDSPEERLQSAEMHGQLINAIRERDIELARYITSHMIFNSLRRGLSLEKERRASFIP</sequence>
<dbReference type="SMART" id="SM00345">
    <property type="entry name" value="HTH_GNTR"/>
    <property type="match status" value="1"/>
</dbReference>
<dbReference type="InterPro" id="IPR036388">
    <property type="entry name" value="WH-like_DNA-bd_sf"/>
</dbReference>
<dbReference type="GO" id="GO:0003677">
    <property type="term" value="F:DNA binding"/>
    <property type="evidence" value="ECO:0007669"/>
    <property type="project" value="UniProtKB-KW"/>
</dbReference>
<keyword evidence="3" id="KW-0804">Transcription</keyword>
<dbReference type="EMBL" id="CACRTZ010000037">
    <property type="protein sequence ID" value="VYU74194.1"/>
    <property type="molecule type" value="Genomic_DNA"/>
</dbReference>
<reference evidence="5" key="1">
    <citation type="submission" date="2019-11" db="EMBL/GenBank/DDBJ databases">
        <authorList>
            <person name="Feng L."/>
        </authorList>
    </citation>
    <scope>NUCLEOTIDE SEQUENCE</scope>
    <source>
        <strain evidence="5">EMassiliensisLFYP7</strain>
    </source>
</reference>
<dbReference type="SUPFAM" id="SSF48008">
    <property type="entry name" value="GntR ligand-binding domain-like"/>
    <property type="match status" value="1"/>
</dbReference>
<dbReference type="SMART" id="SM00895">
    <property type="entry name" value="FCD"/>
    <property type="match status" value="1"/>
</dbReference>
<keyword evidence="1" id="KW-0805">Transcription regulation</keyword>
<organism evidence="5">
    <name type="scientific">Phytobacter massiliensis</name>
    <dbReference type="NCBI Taxonomy" id="1485952"/>
    <lineage>
        <taxon>Bacteria</taxon>
        <taxon>Pseudomonadati</taxon>
        <taxon>Pseudomonadota</taxon>
        <taxon>Gammaproteobacteria</taxon>
        <taxon>Enterobacterales</taxon>
        <taxon>Enterobacteriaceae</taxon>
        <taxon>Phytobacter</taxon>
    </lineage>
</organism>
<dbReference type="AlphaFoldDB" id="A0A6N3HB96"/>
<dbReference type="Pfam" id="PF07729">
    <property type="entry name" value="FCD"/>
    <property type="match status" value="1"/>
</dbReference>
<dbReference type="GO" id="GO:0003700">
    <property type="term" value="F:DNA-binding transcription factor activity"/>
    <property type="evidence" value="ECO:0007669"/>
    <property type="project" value="InterPro"/>
</dbReference>
<accession>A0A6N3HB96</accession>